<dbReference type="GO" id="GO:0000155">
    <property type="term" value="F:phosphorelay sensor kinase activity"/>
    <property type="evidence" value="ECO:0007669"/>
    <property type="project" value="InterPro"/>
</dbReference>
<dbReference type="RefSeq" id="WP_189114853.1">
    <property type="nucleotide sequence ID" value="NZ_BMQC01000009.1"/>
</dbReference>
<evidence type="ECO:0000256" key="1">
    <source>
        <dbReference type="ARBA" id="ARBA00000085"/>
    </source>
</evidence>
<dbReference type="InterPro" id="IPR005467">
    <property type="entry name" value="His_kinase_dom"/>
</dbReference>
<dbReference type="CDD" id="cd00082">
    <property type="entry name" value="HisKA"/>
    <property type="match status" value="1"/>
</dbReference>
<gene>
    <name evidence="16" type="ORF">GCM10010124_29090</name>
</gene>
<dbReference type="Proteomes" id="UP000662200">
    <property type="component" value="Unassembled WGS sequence"/>
</dbReference>
<keyword evidence="17" id="KW-1185">Reference proteome</keyword>
<dbReference type="InterPro" id="IPR003594">
    <property type="entry name" value="HATPase_dom"/>
</dbReference>
<dbReference type="Pfam" id="PF00512">
    <property type="entry name" value="HisKA"/>
    <property type="match status" value="1"/>
</dbReference>
<evidence type="ECO:0000256" key="9">
    <source>
        <dbReference type="ARBA" id="ARBA00022777"/>
    </source>
</evidence>
<evidence type="ECO:0000256" key="4">
    <source>
        <dbReference type="ARBA" id="ARBA00012438"/>
    </source>
</evidence>
<evidence type="ECO:0000256" key="14">
    <source>
        <dbReference type="ARBA" id="ARBA00039401"/>
    </source>
</evidence>
<evidence type="ECO:0000256" key="5">
    <source>
        <dbReference type="ARBA" id="ARBA00022553"/>
    </source>
</evidence>
<evidence type="ECO:0000256" key="12">
    <source>
        <dbReference type="ARBA" id="ARBA00023012"/>
    </source>
</evidence>
<keyword evidence="10" id="KW-0067">ATP-binding</keyword>
<evidence type="ECO:0000256" key="13">
    <source>
        <dbReference type="ARBA" id="ARBA00023136"/>
    </source>
</evidence>
<proteinExistence type="predicted"/>
<dbReference type="SUPFAM" id="SSF55874">
    <property type="entry name" value="ATPase domain of HSP90 chaperone/DNA topoisomerase II/histidine kinase"/>
    <property type="match status" value="1"/>
</dbReference>
<keyword evidence="12" id="KW-0902">Two-component regulatory system</keyword>
<evidence type="ECO:0000313" key="17">
    <source>
        <dbReference type="Proteomes" id="UP000662200"/>
    </source>
</evidence>
<keyword evidence="7" id="KW-0812">Transmembrane</keyword>
<evidence type="ECO:0000259" key="15">
    <source>
        <dbReference type="PROSITE" id="PS50109"/>
    </source>
</evidence>
<dbReference type="SUPFAM" id="SSF47384">
    <property type="entry name" value="Homodimeric domain of signal transducing histidine kinase"/>
    <property type="match status" value="1"/>
</dbReference>
<dbReference type="PRINTS" id="PR00344">
    <property type="entry name" value="BCTRLSENSOR"/>
</dbReference>
<dbReference type="GO" id="GO:0000156">
    <property type="term" value="F:phosphorelay response regulator activity"/>
    <property type="evidence" value="ECO:0007669"/>
    <property type="project" value="TreeGrafter"/>
</dbReference>
<dbReference type="InterPro" id="IPR003018">
    <property type="entry name" value="GAF"/>
</dbReference>
<dbReference type="Gene3D" id="3.30.450.20">
    <property type="entry name" value="PAS domain"/>
    <property type="match status" value="2"/>
</dbReference>
<reference evidence="16" key="2">
    <citation type="submission" date="2020-09" db="EMBL/GenBank/DDBJ databases">
        <authorList>
            <person name="Sun Q."/>
            <person name="Ohkuma M."/>
        </authorList>
    </citation>
    <scope>NUCLEOTIDE SEQUENCE</scope>
    <source>
        <strain evidence="16">JCM 3091</strain>
    </source>
</reference>
<evidence type="ECO:0000256" key="11">
    <source>
        <dbReference type="ARBA" id="ARBA00022989"/>
    </source>
</evidence>
<dbReference type="GO" id="GO:0007234">
    <property type="term" value="P:osmosensory signaling via phosphorelay pathway"/>
    <property type="evidence" value="ECO:0007669"/>
    <property type="project" value="TreeGrafter"/>
</dbReference>
<keyword evidence="13" id="KW-0472">Membrane</keyword>
<accession>A0A8J3BN88</accession>
<dbReference type="InterPro" id="IPR004358">
    <property type="entry name" value="Sig_transdc_His_kin-like_C"/>
</dbReference>
<dbReference type="InterPro" id="IPR050351">
    <property type="entry name" value="BphY/WalK/GraS-like"/>
</dbReference>
<evidence type="ECO:0000256" key="6">
    <source>
        <dbReference type="ARBA" id="ARBA00022679"/>
    </source>
</evidence>
<dbReference type="PROSITE" id="PS50109">
    <property type="entry name" value="HIS_KIN"/>
    <property type="match status" value="1"/>
</dbReference>
<dbReference type="CDD" id="cd00130">
    <property type="entry name" value="PAS"/>
    <property type="match status" value="1"/>
</dbReference>
<dbReference type="Gene3D" id="3.30.450.40">
    <property type="match status" value="1"/>
</dbReference>
<evidence type="ECO:0000313" key="16">
    <source>
        <dbReference type="EMBL" id="GGK34599.1"/>
    </source>
</evidence>
<comment type="subcellular location">
    <subcellularLocation>
        <location evidence="3">Cell membrane</location>
    </subcellularLocation>
    <subcellularLocation>
        <location evidence="2">Membrane</location>
        <topology evidence="2">Multi-pass membrane protein</topology>
    </subcellularLocation>
</comment>
<feature type="domain" description="Histidine kinase" evidence="15">
    <location>
        <begin position="469"/>
        <end position="685"/>
    </location>
</feature>
<dbReference type="SUPFAM" id="SSF55785">
    <property type="entry name" value="PYP-like sensor domain (PAS domain)"/>
    <property type="match status" value="2"/>
</dbReference>
<dbReference type="InterPro" id="IPR000014">
    <property type="entry name" value="PAS"/>
</dbReference>
<keyword evidence="9" id="KW-0418">Kinase</keyword>
<comment type="caution">
    <text evidence="16">The sequence shown here is derived from an EMBL/GenBank/DDBJ whole genome shotgun (WGS) entry which is preliminary data.</text>
</comment>
<dbReference type="SUPFAM" id="SSF55781">
    <property type="entry name" value="GAF domain-like"/>
    <property type="match status" value="1"/>
</dbReference>
<dbReference type="AlphaFoldDB" id="A0A8J3BN88"/>
<dbReference type="InterPro" id="IPR036890">
    <property type="entry name" value="HATPase_C_sf"/>
</dbReference>
<evidence type="ECO:0000256" key="8">
    <source>
        <dbReference type="ARBA" id="ARBA00022741"/>
    </source>
</evidence>
<dbReference type="EC" id="2.7.13.3" evidence="4"/>
<dbReference type="Pfam" id="PF08448">
    <property type="entry name" value="PAS_4"/>
    <property type="match status" value="2"/>
</dbReference>
<organism evidence="16 17">
    <name type="scientific">Pilimelia terevasa</name>
    <dbReference type="NCBI Taxonomy" id="53372"/>
    <lineage>
        <taxon>Bacteria</taxon>
        <taxon>Bacillati</taxon>
        <taxon>Actinomycetota</taxon>
        <taxon>Actinomycetes</taxon>
        <taxon>Micromonosporales</taxon>
        <taxon>Micromonosporaceae</taxon>
        <taxon>Pilimelia</taxon>
    </lineage>
</organism>
<dbReference type="GO" id="GO:0030295">
    <property type="term" value="F:protein kinase activator activity"/>
    <property type="evidence" value="ECO:0007669"/>
    <property type="project" value="TreeGrafter"/>
</dbReference>
<dbReference type="InterPro" id="IPR035965">
    <property type="entry name" value="PAS-like_dom_sf"/>
</dbReference>
<keyword evidence="11" id="KW-1133">Transmembrane helix</keyword>
<evidence type="ECO:0000256" key="2">
    <source>
        <dbReference type="ARBA" id="ARBA00004141"/>
    </source>
</evidence>
<keyword evidence="8" id="KW-0547">Nucleotide-binding</keyword>
<protein>
    <recommendedName>
        <fullName evidence="14">Sensor-like histidine kinase SenX3</fullName>
        <ecNumber evidence="4">2.7.13.3</ecNumber>
    </recommendedName>
</protein>
<sequence length="694" mass="74373">MDEAGETLDFRALFEAAPVPLIILDPDLAIIAANDAYLAVTRTDRAAIVGRPVFDIFPDAADSHPGGGALRRSLERVVREHAPDTMPIHRYDLARPGADGGLETRYWAPVSVPVCTTGGRLRWIVHRVEDVTAYVRARDAGDEPPAGADETRREQAAAGVFGHQRLREEKQTLQALVDNLDTAVVGCDAQGRPVLHNDAGRGLYGTLLDGVPAAEWPGRLGLRHPDGSAVAPAEFALTRALAGERVRDAEMVVRPPTGAQRIFRVHARPVTGPTGLAAVVAAHEVTEHRRVARLVECELELAKVLNAPGPADDVVARMIELIGTRLDWAAVEFWTVDDVAQVLRRGGCWAAPGRDLPCRLPEPLLYGQGLAGRAWQAAAPAWAGDLAHDPAGEGGEWGPLRAALAVPIPSGPVILAVLVCYSDTVETPDEARTAVLTGIGAHIGEFMERRRAERLVAELDRTRDEYIALVGHELRTPLTSIQSYTDLLRAEPDLPAAQRAELLAVMHRNTVHLHGIVAKLLDVAGMRSGHIGMHPRPMDLTAVVDGALAAARDSAGTTVAVELNAPGEVRIDGDPDRLREVAAELLHNALTWAAEDSAVAVNLHADDRTATLSVANTGIRIPSAEHERIFELFFRTDAARHRGIPGSGLGLTLARAVVEQHGGTIAVSEPDEAVTTFTVRLPTRHPAPRHPVGA</sequence>
<dbReference type="Gene3D" id="3.30.565.10">
    <property type="entry name" value="Histidine kinase-like ATPase, C-terminal domain"/>
    <property type="match status" value="1"/>
</dbReference>
<name>A0A8J3BN88_9ACTN</name>
<evidence type="ECO:0000256" key="10">
    <source>
        <dbReference type="ARBA" id="ARBA00022840"/>
    </source>
</evidence>
<dbReference type="GO" id="GO:0005524">
    <property type="term" value="F:ATP binding"/>
    <property type="evidence" value="ECO:0007669"/>
    <property type="project" value="UniProtKB-KW"/>
</dbReference>
<dbReference type="Pfam" id="PF13185">
    <property type="entry name" value="GAF_2"/>
    <property type="match status" value="1"/>
</dbReference>
<dbReference type="PANTHER" id="PTHR42878">
    <property type="entry name" value="TWO-COMPONENT HISTIDINE KINASE"/>
    <property type="match status" value="1"/>
</dbReference>
<dbReference type="PANTHER" id="PTHR42878:SF7">
    <property type="entry name" value="SENSOR HISTIDINE KINASE GLRK"/>
    <property type="match status" value="1"/>
</dbReference>
<dbReference type="SMART" id="SM00387">
    <property type="entry name" value="HATPase_c"/>
    <property type="match status" value="1"/>
</dbReference>
<comment type="catalytic activity">
    <reaction evidence="1">
        <text>ATP + protein L-histidine = ADP + protein N-phospho-L-histidine.</text>
        <dbReference type="EC" id="2.7.13.3"/>
    </reaction>
</comment>
<dbReference type="InterPro" id="IPR013656">
    <property type="entry name" value="PAS_4"/>
</dbReference>
<dbReference type="Pfam" id="PF02518">
    <property type="entry name" value="HATPase_c"/>
    <property type="match status" value="1"/>
</dbReference>
<keyword evidence="6" id="KW-0808">Transferase</keyword>
<dbReference type="GO" id="GO:0005886">
    <property type="term" value="C:plasma membrane"/>
    <property type="evidence" value="ECO:0007669"/>
    <property type="project" value="UniProtKB-SubCell"/>
</dbReference>
<dbReference type="SMART" id="SM00091">
    <property type="entry name" value="PAS"/>
    <property type="match status" value="2"/>
</dbReference>
<dbReference type="EMBL" id="BMQC01000009">
    <property type="protein sequence ID" value="GGK34599.1"/>
    <property type="molecule type" value="Genomic_DNA"/>
</dbReference>
<dbReference type="Gene3D" id="1.10.287.130">
    <property type="match status" value="1"/>
</dbReference>
<evidence type="ECO:0000256" key="7">
    <source>
        <dbReference type="ARBA" id="ARBA00022692"/>
    </source>
</evidence>
<dbReference type="InterPro" id="IPR029016">
    <property type="entry name" value="GAF-like_dom_sf"/>
</dbReference>
<dbReference type="InterPro" id="IPR036097">
    <property type="entry name" value="HisK_dim/P_sf"/>
</dbReference>
<dbReference type="SMART" id="SM00388">
    <property type="entry name" value="HisKA"/>
    <property type="match status" value="1"/>
</dbReference>
<keyword evidence="5" id="KW-0597">Phosphoprotein</keyword>
<dbReference type="CDD" id="cd00075">
    <property type="entry name" value="HATPase"/>
    <property type="match status" value="1"/>
</dbReference>
<reference evidence="16" key="1">
    <citation type="journal article" date="2014" name="Int. J. Syst. Evol. Microbiol.">
        <title>Complete genome sequence of Corynebacterium casei LMG S-19264T (=DSM 44701T), isolated from a smear-ripened cheese.</title>
        <authorList>
            <consortium name="US DOE Joint Genome Institute (JGI-PGF)"/>
            <person name="Walter F."/>
            <person name="Albersmeier A."/>
            <person name="Kalinowski J."/>
            <person name="Ruckert C."/>
        </authorList>
    </citation>
    <scope>NUCLEOTIDE SEQUENCE</scope>
    <source>
        <strain evidence="16">JCM 3091</strain>
    </source>
</reference>
<dbReference type="InterPro" id="IPR003661">
    <property type="entry name" value="HisK_dim/P_dom"/>
</dbReference>
<evidence type="ECO:0000256" key="3">
    <source>
        <dbReference type="ARBA" id="ARBA00004236"/>
    </source>
</evidence>